<organism evidence="1 2">
    <name type="scientific">Phytophthora cactorum</name>
    <dbReference type="NCBI Taxonomy" id="29920"/>
    <lineage>
        <taxon>Eukaryota</taxon>
        <taxon>Sar</taxon>
        <taxon>Stramenopiles</taxon>
        <taxon>Oomycota</taxon>
        <taxon>Peronosporomycetes</taxon>
        <taxon>Peronosporales</taxon>
        <taxon>Peronosporaceae</taxon>
        <taxon>Phytophthora</taxon>
    </lineage>
</organism>
<evidence type="ECO:0000313" key="2">
    <source>
        <dbReference type="Proteomes" id="UP000736787"/>
    </source>
</evidence>
<gene>
    <name evidence="1" type="ORF">PC117_g3897</name>
</gene>
<protein>
    <submittedName>
        <fullName evidence="1">Uncharacterized protein</fullName>
    </submittedName>
</protein>
<dbReference type="AlphaFoldDB" id="A0A8T1EHL0"/>
<sequence length="201" mass="21146">MRAPIAARALANLHNDCPAGRQPVATAPGTASLCARLRNSAAETICFSKSCWPITRKTDPNQLFEVEGSLSARNSLVAGGPSSRVLTCIQGGQTSGLGCNRAWHVESTSTVDGCIGSWSLAALACCNGPELVASSHLAVTSTCRACRSPLGAVRVLPRHLNQGRRHNNHSTELLTAVGPMDFAELLCKSRAELVWRGASSL</sequence>
<reference evidence="1" key="1">
    <citation type="submission" date="2018-10" db="EMBL/GenBank/DDBJ databases">
        <title>Effector identification in a new, highly contiguous assembly of the strawberry crown rot pathogen Phytophthora cactorum.</title>
        <authorList>
            <person name="Armitage A.D."/>
            <person name="Nellist C.F."/>
            <person name="Bates H."/>
            <person name="Vickerstaff R.J."/>
            <person name="Harrison R.J."/>
        </authorList>
    </citation>
    <scope>NUCLEOTIDE SEQUENCE</scope>
    <source>
        <strain evidence="1">4040</strain>
    </source>
</reference>
<dbReference type="Proteomes" id="UP000736787">
    <property type="component" value="Unassembled WGS sequence"/>
</dbReference>
<evidence type="ECO:0000313" key="1">
    <source>
        <dbReference type="EMBL" id="KAG2951081.1"/>
    </source>
</evidence>
<comment type="caution">
    <text evidence="1">The sequence shown here is derived from an EMBL/GenBank/DDBJ whole genome shotgun (WGS) entry which is preliminary data.</text>
</comment>
<name>A0A8T1EHL0_9STRA</name>
<proteinExistence type="predicted"/>
<dbReference type="EMBL" id="RCMK01000058">
    <property type="protein sequence ID" value="KAG2951081.1"/>
    <property type="molecule type" value="Genomic_DNA"/>
</dbReference>
<accession>A0A8T1EHL0</accession>